<evidence type="ECO:0000256" key="2">
    <source>
        <dbReference type="ARBA" id="ARBA00004141"/>
    </source>
</evidence>
<evidence type="ECO:0000256" key="7">
    <source>
        <dbReference type="ARBA" id="ARBA00022833"/>
    </source>
</evidence>
<evidence type="ECO:0000256" key="4">
    <source>
        <dbReference type="ARBA" id="ARBA00022670"/>
    </source>
</evidence>
<keyword evidence="11" id="KW-0479">Metal-binding</keyword>
<keyword evidence="4 13" id="KW-0645">Protease</keyword>
<dbReference type="SUPFAM" id="SSF50156">
    <property type="entry name" value="PDZ domain-like"/>
    <property type="match status" value="1"/>
</dbReference>
<dbReference type="PANTHER" id="PTHR42837">
    <property type="entry name" value="REGULATOR OF SIGMA-E PROTEASE RSEP"/>
    <property type="match status" value="1"/>
</dbReference>
<evidence type="ECO:0000256" key="9">
    <source>
        <dbReference type="ARBA" id="ARBA00023049"/>
    </source>
</evidence>
<dbReference type="GO" id="GO:0046872">
    <property type="term" value="F:metal ion binding"/>
    <property type="evidence" value="ECO:0007669"/>
    <property type="project" value="UniProtKB-KW"/>
</dbReference>
<comment type="cofactor">
    <cofactor evidence="1 11">
        <name>Zn(2+)</name>
        <dbReference type="ChEBI" id="CHEBI:29105"/>
    </cofactor>
</comment>
<dbReference type="InterPro" id="IPR004387">
    <property type="entry name" value="Pept_M50_Zn"/>
</dbReference>
<dbReference type="NCBIfam" id="TIGR00054">
    <property type="entry name" value="RIP metalloprotease RseP"/>
    <property type="match status" value="1"/>
</dbReference>
<dbReference type="Pfam" id="PF17820">
    <property type="entry name" value="PDZ_6"/>
    <property type="match status" value="1"/>
</dbReference>
<evidence type="ECO:0000256" key="5">
    <source>
        <dbReference type="ARBA" id="ARBA00022692"/>
    </source>
</evidence>
<feature type="transmembrane region" description="Helical" evidence="11">
    <location>
        <begin position="104"/>
        <end position="131"/>
    </location>
</feature>
<proteinExistence type="inferred from homology"/>
<dbReference type="InterPro" id="IPR041489">
    <property type="entry name" value="PDZ_6"/>
</dbReference>
<dbReference type="EMBL" id="JYHA01000106">
    <property type="protein sequence ID" value="KKB96241.1"/>
    <property type="molecule type" value="Genomic_DNA"/>
</dbReference>
<dbReference type="AlphaFoldDB" id="A0A0F5MNH3"/>
<evidence type="ECO:0000313" key="13">
    <source>
        <dbReference type="EMBL" id="KKB96241.1"/>
    </source>
</evidence>
<dbReference type="Proteomes" id="UP000033358">
    <property type="component" value="Unassembled WGS sequence"/>
</dbReference>
<comment type="caution">
    <text evidence="13">The sequence shown here is derived from an EMBL/GenBank/DDBJ whole genome shotgun (WGS) entry which is preliminary data.</text>
</comment>
<protein>
    <recommendedName>
        <fullName evidence="11">Zinc metalloprotease</fullName>
        <ecNumber evidence="11">3.4.24.-</ecNumber>
    </recommendedName>
</protein>
<keyword evidence="7 11" id="KW-0862">Zinc</keyword>
<dbReference type="PANTHER" id="PTHR42837:SF2">
    <property type="entry name" value="MEMBRANE METALLOPROTEASE ARASP2, CHLOROPLASTIC-RELATED"/>
    <property type="match status" value="1"/>
</dbReference>
<evidence type="ECO:0000256" key="6">
    <source>
        <dbReference type="ARBA" id="ARBA00022801"/>
    </source>
</evidence>
<dbReference type="InterPro" id="IPR001478">
    <property type="entry name" value="PDZ"/>
</dbReference>
<evidence type="ECO:0000256" key="3">
    <source>
        <dbReference type="ARBA" id="ARBA00007931"/>
    </source>
</evidence>
<dbReference type="GO" id="GO:0004222">
    <property type="term" value="F:metalloendopeptidase activity"/>
    <property type="evidence" value="ECO:0007669"/>
    <property type="project" value="InterPro"/>
</dbReference>
<keyword evidence="9 11" id="KW-0482">Metalloprotease</keyword>
<name>A0A0F5MNH3_9RICK</name>
<dbReference type="CDD" id="cd06163">
    <property type="entry name" value="S2P-M50_PDZ_RseP-like"/>
    <property type="match status" value="1"/>
</dbReference>
<dbReference type="CDD" id="cd23081">
    <property type="entry name" value="cpPDZ_EcRseP-like"/>
    <property type="match status" value="1"/>
</dbReference>
<sequence length="365" mass="40232">MTDLLFNISSFLVIISLIVFIHEFGHYYVAIKSGVKVEVFSIGMGPEIIGWNDKRGTRWRICPLPIGGYVKMFGDSNASSEPDQDILAGMNEDEKKQAFHTKSLVAKSMIVAAGPGANFLLAIFMLFVLFFCYGKGFTTTEITYIEPESIAQKSGIELGDIITKINDQKIDDFNQLREIVTVNAGHELNFTISRGGNEFDLTIIPELKEREDVFGNKIEVGSLGIASDKIARKKMGLIESVAGGVSETYRLSFFMLKSVGQMIIGNVSTDNIGGPIKIAQISGSSVRQGFQNVLWFVAILSINLGLINLFPIPVLDGGHLLFYLIEGFRGRPMAAKIQQISFRIGMALIGSLMIFSVFNDLRSLF</sequence>
<gene>
    <name evidence="13" type="primary">mmpA</name>
    <name evidence="13" type="ORF">SZ25_00675</name>
</gene>
<dbReference type="InterPro" id="IPR008915">
    <property type="entry name" value="Peptidase_M50"/>
</dbReference>
<dbReference type="GO" id="GO:0006508">
    <property type="term" value="P:proteolysis"/>
    <property type="evidence" value="ECO:0007669"/>
    <property type="project" value="UniProtKB-KW"/>
</dbReference>
<feature type="domain" description="PDZ" evidence="12">
    <location>
        <begin position="133"/>
        <end position="196"/>
    </location>
</feature>
<dbReference type="GO" id="GO:0016020">
    <property type="term" value="C:membrane"/>
    <property type="evidence" value="ECO:0007669"/>
    <property type="project" value="UniProtKB-SubCell"/>
</dbReference>
<feature type="transmembrane region" description="Helical" evidence="11">
    <location>
        <begin position="6"/>
        <end position="29"/>
    </location>
</feature>
<evidence type="ECO:0000256" key="1">
    <source>
        <dbReference type="ARBA" id="ARBA00001947"/>
    </source>
</evidence>
<feature type="transmembrane region" description="Helical" evidence="11">
    <location>
        <begin position="293"/>
        <end position="315"/>
    </location>
</feature>
<dbReference type="InterPro" id="IPR036034">
    <property type="entry name" value="PDZ_sf"/>
</dbReference>
<feature type="transmembrane region" description="Helical" evidence="11">
    <location>
        <begin position="340"/>
        <end position="358"/>
    </location>
</feature>
<keyword evidence="10 11" id="KW-0472">Membrane</keyword>
<comment type="similarity">
    <text evidence="3 11">Belongs to the peptidase M50B family.</text>
</comment>
<dbReference type="Pfam" id="PF02163">
    <property type="entry name" value="Peptidase_M50"/>
    <property type="match status" value="1"/>
</dbReference>
<evidence type="ECO:0000256" key="8">
    <source>
        <dbReference type="ARBA" id="ARBA00022989"/>
    </source>
</evidence>
<keyword evidence="5 11" id="KW-0812">Transmembrane</keyword>
<dbReference type="EC" id="3.4.24.-" evidence="11"/>
<evidence type="ECO:0000256" key="11">
    <source>
        <dbReference type="RuleBase" id="RU362031"/>
    </source>
</evidence>
<keyword evidence="6 11" id="KW-0378">Hydrolase</keyword>
<keyword evidence="8 11" id="KW-1133">Transmembrane helix</keyword>
<evidence type="ECO:0000259" key="12">
    <source>
        <dbReference type="SMART" id="SM00228"/>
    </source>
</evidence>
<evidence type="ECO:0000313" key="14">
    <source>
        <dbReference type="Proteomes" id="UP000033358"/>
    </source>
</evidence>
<comment type="subcellular location">
    <subcellularLocation>
        <location evidence="2">Membrane</location>
        <topology evidence="2">Multi-pass membrane protein</topology>
    </subcellularLocation>
</comment>
<keyword evidence="14" id="KW-1185">Reference proteome</keyword>
<accession>A0A0F5MNH3</accession>
<organism evidence="13 14">
    <name type="scientific">Candidatus Arcanibacter lacustris</name>
    <dbReference type="NCBI Taxonomy" id="1607817"/>
    <lineage>
        <taxon>Bacteria</taxon>
        <taxon>Pseudomonadati</taxon>
        <taxon>Pseudomonadota</taxon>
        <taxon>Alphaproteobacteria</taxon>
        <taxon>Rickettsiales</taxon>
        <taxon>Candidatus Arcanibacter</taxon>
    </lineage>
</organism>
<dbReference type="Gene3D" id="2.30.42.10">
    <property type="match status" value="1"/>
</dbReference>
<reference evidence="13 14" key="1">
    <citation type="submission" date="2015-02" db="EMBL/GenBank/DDBJ databases">
        <title>Single cell genomics of a rare environmental alphaproteobacterium provides unique insights into Rickettsiaceae evolution.</title>
        <authorList>
            <person name="Martijn J."/>
            <person name="Schulz F."/>
            <person name="Zaremba-Niedzwiedzka K."/>
            <person name="Viklund J."/>
            <person name="Stepanauskas R."/>
            <person name="Andersson S.G.E."/>
            <person name="Horn M."/>
            <person name="Guy L."/>
            <person name="Ettema T.J.G."/>
        </authorList>
    </citation>
    <scope>NUCLEOTIDE SEQUENCE [LARGE SCALE GENOMIC DNA]</scope>
    <source>
        <strain evidence="13 14">SCGC AAA041-L04</strain>
    </source>
</reference>
<evidence type="ECO:0000256" key="10">
    <source>
        <dbReference type="ARBA" id="ARBA00023136"/>
    </source>
</evidence>
<dbReference type="SMART" id="SM00228">
    <property type="entry name" value="PDZ"/>
    <property type="match status" value="1"/>
</dbReference>